<dbReference type="OrthoDB" id="2975436at2759"/>
<organism evidence="1 2">
    <name type="scientific">Piloderma croceum (strain F 1598)</name>
    <dbReference type="NCBI Taxonomy" id="765440"/>
    <lineage>
        <taxon>Eukaryota</taxon>
        <taxon>Fungi</taxon>
        <taxon>Dikarya</taxon>
        <taxon>Basidiomycota</taxon>
        <taxon>Agaricomycotina</taxon>
        <taxon>Agaricomycetes</taxon>
        <taxon>Agaricomycetidae</taxon>
        <taxon>Atheliales</taxon>
        <taxon>Atheliaceae</taxon>
        <taxon>Piloderma</taxon>
    </lineage>
</organism>
<name>A0A0C3BGN2_PILCF</name>
<dbReference type="HOGENOM" id="CLU_2292732_0_0_1"/>
<keyword evidence="2" id="KW-1185">Reference proteome</keyword>
<evidence type="ECO:0000313" key="2">
    <source>
        <dbReference type="Proteomes" id="UP000054166"/>
    </source>
</evidence>
<reference evidence="2" key="2">
    <citation type="submission" date="2015-01" db="EMBL/GenBank/DDBJ databases">
        <title>Evolutionary Origins and Diversification of the Mycorrhizal Mutualists.</title>
        <authorList>
            <consortium name="DOE Joint Genome Institute"/>
            <consortium name="Mycorrhizal Genomics Consortium"/>
            <person name="Kohler A."/>
            <person name="Kuo A."/>
            <person name="Nagy L.G."/>
            <person name="Floudas D."/>
            <person name="Copeland A."/>
            <person name="Barry K.W."/>
            <person name="Cichocki N."/>
            <person name="Veneault-Fourrey C."/>
            <person name="LaButti K."/>
            <person name="Lindquist E.A."/>
            <person name="Lipzen A."/>
            <person name="Lundell T."/>
            <person name="Morin E."/>
            <person name="Murat C."/>
            <person name="Riley R."/>
            <person name="Ohm R."/>
            <person name="Sun H."/>
            <person name="Tunlid A."/>
            <person name="Henrissat B."/>
            <person name="Grigoriev I.V."/>
            <person name="Hibbett D.S."/>
            <person name="Martin F."/>
        </authorList>
    </citation>
    <scope>NUCLEOTIDE SEQUENCE [LARGE SCALE GENOMIC DNA]</scope>
    <source>
        <strain evidence="2">F 1598</strain>
    </source>
</reference>
<reference evidence="1 2" key="1">
    <citation type="submission" date="2014-04" db="EMBL/GenBank/DDBJ databases">
        <authorList>
            <consortium name="DOE Joint Genome Institute"/>
            <person name="Kuo A."/>
            <person name="Tarkka M."/>
            <person name="Buscot F."/>
            <person name="Kohler A."/>
            <person name="Nagy L.G."/>
            <person name="Floudas D."/>
            <person name="Copeland A."/>
            <person name="Barry K.W."/>
            <person name="Cichocki N."/>
            <person name="Veneault-Fourrey C."/>
            <person name="LaButti K."/>
            <person name="Lindquist E.A."/>
            <person name="Lipzen A."/>
            <person name="Lundell T."/>
            <person name="Morin E."/>
            <person name="Murat C."/>
            <person name="Sun H."/>
            <person name="Tunlid A."/>
            <person name="Henrissat B."/>
            <person name="Grigoriev I.V."/>
            <person name="Hibbett D.S."/>
            <person name="Martin F."/>
            <person name="Nordberg H.P."/>
            <person name="Cantor M.N."/>
            <person name="Hua S.X."/>
        </authorList>
    </citation>
    <scope>NUCLEOTIDE SEQUENCE [LARGE SCALE GENOMIC DNA]</scope>
    <source>
        <strain evidence="1 2">F 1598</strain>
    </source>
</reference>
<dbReference type="InParanoid" id="A0A0C3BGN2"/>
<sequence length="101" mass="11506">MMTTYNYGILSMQKTYNSRLECPQGRDLKTRPCDHVFDTASGRNMRQVHHSTRRIICIISISDSALSSPFPFPRDLPYTRIGVSNLVVVNPYKTLANVNDL</sequence>
<dbReference type="AlphaFoldDB" id="A0A0C3BGN2"/>
<dbReference type="Proteomes" id="UP000054166">
    <property type="component" value="Unassembled WGS sequence"/>
</dbReference>
<gene>
    <name evidence="1" type="ORF">PILCRDRAFT_797435</name>
</gene>
<accession>A0A0C3BGN2</accession>
<dbReference type="EMBL" id="KN833034">
    <property type="protein sequence ID" value="KIM76507.1"/>
    <property type="molecule type" value="Genomic_DNA"/>
</dbReference>
<proteinExistence type="predicted"/>
<protein>
    <submittedName>
        <fullName evidence="1">Uncharacterized protein</fullName>
    </submittedName>
</protein>
<evidence type="ECO:0000313" key="1">
    <source>
        <dbReference type="EMBL" id="KIM76507.1"/>
    </source>
</evidence>